<dbReference type="InterPro" id="IPR013783">
    <property type="entry name" value="Ig-like_fold"/>
</dbReference>
<dbReference type="Gene3D" id="2.60.40.10">
    <property type="entry name" value="Immunoglobulins"/>
    <property type="match status" value="1"/>
</dbReference>
<dbReference type="PROSITE" id="PS50853">
    <property type="entry name" value="FN3"/>
    <property type="match status" value="1"/>
</dbReference>
<organism evidence="2">
    <name type="scientific">Ixodes scapularis</name>
    <name type="common">Black-legged tick</name>
    <name type="synonym">Deer tick</name>
    <dbReference type="NCBI Taxonomy" id="6945"/>
    <lineage>
        <taxon>Eukaryota</taxon>
        <taxon>Metazoa</taxon>
        <taxon>Ecdysozoa</taxon>
        <taxon>Arthropoda</taxon>
        <taxon>Chelicerata</taxon>
        <taxon>Arachnida</taxon>
        <taxon>Acari</taxon>
        <taxon>Parasitiformes</taxon>
        <taxon>Ixodida</taxon>
        <taxon>Ixodoidea</taxon>
        <taxon>Ixodidae</taxon>
        <taxon>Ixodinae</taxon>
        <taxon>Ixodes</taxon>
    </lineage>
</organism>
<evidence type="ECO:0000259" key="1">
    <source>
        <dbReference type="PROSITE" id="PS50853"/>
    </source>
</evidence>
<dbReference type="EMBL" id="GHJT01010139">
    <property type="protein sequence ID" value="MOY44110.1"/>
    <property type="molecule type" value="Transcribed_RNA"/>
</dbReference>
<dbReference type="AlphaFoldDB" id="A0A4D5S382"/>
<evidence type="ECO:0000313" key="2">
    <source>
        <dbReference type="EMBL" id="MOY44110.1"/>
    </source>
</evidence>
<dbReference type="VEuPathDB" id="VectorBase:ISCI019258"/>
<sequence>MNDLKGNLLTLREWQGSLKEVVQNLDYLEKQLLHSAHVAEEEVKCHFSQLEQDFIAAVRQRKNALLSEVAAARTKALKPVADCRRQIEAEITAADSAQAEGSQLLQRSRDKGQPNAEQTRLFCRRISDFESLPEIPTLLDVGTVAAAFDRGAVAQWTSGVLQYGTVLTACPVVVTHVEPRPGALRVHWMEPEEDSAEEHEYRLQHCVGDVLAEDCRRCSQFVEAYRGFECSFLVRGLPEGQPQSFRVACRTAIAKAWSAWSPLFVATTELEHYEWEERNLCYTRTHEGRIATRTSQGPSTVLFSKEPLLRSVNHNILFRFLDTPPDKWSKRDGVALVMGKPESLLSHGAVFVNMEGEIFVEGHRTTTQLPSLGKGSDATLDVEVVSERKVRVTVGCRDRQATYDLRVKNHDLDDTRVLSTLRFAAFFEEEGWKLLVE</sequence>
<dbReference type="VEuPathDB" id="VectorBase:ISCP_019816"/>
<keyword evidence="2" id="KW-0675">Receptor</keyword>
<dbReference type="InterPro" id="IPR036116">
    <property type="entry name" value="FN3_sf"/>
</dbReference>
<accession>A0A4D5S382</accession>
<feature type="domain" description="Fibronectin type-III" evidence="1">
    <location>
        <begin position="170"/>
        <end position="271"/>
    </location>
</feature>
<dbReference type="CDD" id="cd00063">
    <property type="entry name" value="FN3"/>
    <property type="match status" value="1"/>
</dbReference>
<feature type="non-terminal residue" evidence="2">
    <location>
        <position position="437"/>
    </location>
</feature>
<dbReference type="SUPFAM" id="SSF49265">
    <property type="entry name" value="Fibronectin type III"/>
    <property type="match status" value="1"/>
</dbReference>
<proteinExistence type="predicted"/>
<name>A0A4D5S382_IXOSC</name>
<dbReference type="InterPro" id="IPR003961">
    <property type="entry name" value="FN3_dom"/>
</dbReference>
<dbReference type="VEuPathDB" id="VectorBase:ISCW019258"/>
<protein>
    <submittedName>
        <fullName evidence="2">Putative cytokine receptor-like factor 3</fullName>
    </submittedName>
</protein>
<reference evidence="2" key="1">
    <citation type="submission" date="2019-04" db="EMBL/GenBank/DDBJ databases">
        <title>An insight into the mialome of Ixodes scapularis.</title>
        <authorList>
            <person name="Ribeiro J.M."/>
            <person name="Mather T.N."/>
            <person name="Karim S."/>
        </authorList>
    </citation>
    <scope>NUCLEOTIDE SEQUENCE</scope>
</reference>
<dbReference type="OrthoDB" id="9984427at2759"/>